<name>A0ABX0UJ77_9BACT</name>
<gene>
    <name evidence="1" type="ORF">FHS68_002161</name>
</gene>
<evidence type="ECO:0000313" key="1">
    <source>
        <dbReference type="EMBL" id="NIJ52991.1"/>
    </source>
</evidence>
<evidence type="ECO:0000313" key="2">
    <source>
        <dbReference type="Proteomes" id="UP001179181"/>
    </source>
</evidence>
<comment type="caution">
    <text evidence="1">The sequence shown here is derived from an EMBL/GenBank/DDBJ whole genome shotgun (WGS) entry which is preliminary data.</text>
</comment>
<accession>A0ABX0UJ77</accession>
<proteinExistence type="predicted"/>
<keyword evidence="2" id="KW-1185">Reference proteome</keyword>
<organism evidence="1 2">
    <name type="scientific">Dyadobacter arcticus</name>
    <dbReference type="NCBI Taxonomy" id="1078754"/>
    <lineage>
        <taxon>Bacteria</taxon>
        <taxon>Pseudomonadati</taxon>
        <taxon>Bacteroidota</taxon>
        <taxon>Cytophagia</taxon>
        <taxon>Cytophagales</taxon>
        <taxon>Spirosomataceae</taxon>
        <taxon>Dyadobacter</taxon>
    </lineage>
</organism>
<dbReference type="EMBL" id="JAASQJ010000002">
    <property type="protein sequence ID" value="NIJ52991.1"/>
    <property type="molecule type" value="Genomic_DNA"/>
</dbReference>
<sequence>MNSEKYSKSDGWSPALNTLAIRRSLNKGRYVCRKILGGS</sequence>
<protein>
    <submittedName>
        <fullName evidence="1">Uncharacterized protein</fullName>
    </submittedName>
</protein>
<reference evidence="1 2" key="1">
    <citation type="submission" date="2020-03" db="EMBL/GenBank/DDBJ databases">
        <title>Genomic Encyclopedia of Type Strains, Phase IV (KMG-IV): sequencing the most valuable type-strain genomes for metagenomic binning, comparative biology and taxonomic classification.</title>
        <authorList>
            <person name="Goeker M."/>
        </authorList>
    </citation>
    <scope>NUCLEOTIDE SEQUENCE [LARGE SCALE GENOMIC DNA]</scope>
    <source>
        <strain evidence="1 2">DSM 102865</strain>
    </source>
</reference>
<dbReference type="Proteomes" id="UP001179181">
    <property type="component" value="Unassembled WGS sequence"/>
</dbReference>